<keyword evidence="4" id="KW-1185">Reference proteome</keyword>
<reference evidence="3" key="1">
    <citation type="journal article" date="2023" name="Mol. Phylogenet. Evol.">
        <title>Genome-scale phylogeny and comparative genomics of the fungal order Sordariales.</title>
        <authorList>
            <person name="Hensen N."/>
            <person name="Bonometti L."/>
            <person name="Westerberg I."/>
            <person name="Brannstrom I.O."/>
            <person name="Guillou S."/>
            <person name="Cros-Aarteil S."/>
            <person name="Calhoun S."/>
            <person name="Haridas S."/>
            <person name="Kuo A."/>
            <person name="Mondo S."/>
            <person name="Pangilinan J."/>
            <person name="Riley R."/>
            <person name="LaButti K."/>
            <person name="Andreopoulos B."/>
            <person name="Lipzen A."/>
            <person name="Chen C."/>
            <person name="Yan M."/>
            <person name="Daum C."/>
            <person name="Ng V."/>
            <person name="Clum A."/>
            <person name="Steindorff A."/>
            <person name="Ohm R.A."/>
            <person name="Martin F."/>
            <person name="Silar P."/>
            <person name="Natvig D.O."/>
            <person name="Lalanne C."/>
            <person name="Gautier V."/>
            <person name="Ament-Velasquez S.L."/>
            <person name="Kruys A."/>
            <person name="Hutchinson M.I."/>
            <person name="Powell A.J."/>
            <person name="Barry K."/>
            <person name="Miller A.N."/>
            <person name="Grigoriev I.V."/>
            <person name="Debuchy R."/>
            <person name="Gladieux P."/>
            <person name="Hiltunen Thoren M."/>
            <person name="Johannesson H."/>
        </authorList>
    </citation>
    <scope>NUCLEOTIDE SEQUENCE</scope>
    <source>
        <strain evidence="3">PSN243</strain>
    </source>
</reference>
<evidence type="ECO:0000259" key="2">
    <source>
        <dbReference type="Pfam" id="PF24870"/>
    </source>
</evidence>
<reference evidence="3" key="2">
    <citation type="submission" date="2023-05" db="EMBL/GenBank/DDBJ databases">
        <authorList>
            <consortium name="Lawrence Berkeley National Laboratory"/>
            <person name="Steindorff A."/>
            <person name="Hensen N."/>
            <person name="Bonometti L."/>
            <person name="Westerberg I."/>
            <person name="Brannstrom I.O."/>
            <person name="Guillou S."/>
            <person name="Cros-Aarteil S."/>
            <person name="Calhoun S."/>
            <person name="Haridas S."/>
            <person name="Kuo A."/>
            <person name="Mondo S."/>
            <person name="Pangilinan J."/>
            <person name="Riley R."/>
            <person name="Labutti K."/>
            <person name="Andreopoulos B."/>
            <person name="Lipzen A."/>
            <person name="Chen C."/>
            <person name="Yanf M."/>
            <person name="Daum C."/>
            <person name="Ng V."/>
            <person name="Clum A."/>
            <person name="Ohm R."/>
            <person name="Martin F."/>
            <person name="Silar P."/>
            <person name="Natvig D."/>
            <person name="Lalanne C."/>
            <person name="Gautier V."/>
            <person name="Ament-Velasquez S.L."/>
            <person name="Kruys A."/>
            <person name="Hutchinson M.I."/>
            <person name="Powell A.J."/>
            <person name="Barry K."/>
            <person name="Miller A.N."/>
            <person name="Grigoriev I.V."/>
            <person name="Debuchy R."/>
            <person name="Gladieux P."/>
            <person name="Thoren M.H."/>
            <person name="Johannesson H."/>
        </authorList>
    </citation>
    <scope>NUCLEOTIDE SEQUENCE</scope>
    <source>
        <strain evidence="3">PSN243</strain>
    </source>
</reference>
<evidence type="ECO:0000256" key="1">
    <source>
        <dbReference type="SAM" id="SignalP"/>
    </source>
</evidence>
<keyword evidence="1" id="KW-0732">Signal</keyword>
<evidence type="ECO:0000313" key="3">
    <source>
        <dbReference type="EMBL" id="KAK4452634.1"/>
    </source>
</evidence>
<feature type="chain" id="PRO_5043676047" description="DUF7735 domain-containing protein" evidence="1">
    <location>
        <begin position="21"/>
        <end position="259"/>
    </location>
</feature>
<evidence type="ECO:0000313" key="4">
    <source>
        <dbReference type="Proteomes" id="UP001321760"/>
    </source>
</evidence>
<accession>A0AAV9GXG8</accession>
<proteinExistence type="predicted"/>
<dbReference type="AlphaFoldDB" id="A0AAV9GXG8"/>
<feature type="domain" description="DUF7735" evidence="2">
    <location>
        <begin position="37"/>
        <end position="167"/>
    </location>
</feature>
<sequence>MKTTTSLLTTTLLLLSPVLATRAGTPQTAGWQDDLPAEPTSCARSTITRFLDVPQPTGALHAALTSFAPDLLSACTGTDPTNLEGIDCLYHPRDRLCRFTKSAPANLVKAYSAYLDNAIPWLEERYADAGEVYTLERMCRVEWVAGHNERAEGQVGFYDLWMMSYCREMELWEKGRATATVTESGEGGKTVGVAAVATGTGSETGVEMVSKITASFKWDISADAGVARETGVVGSGAGKRGVGMGVVVVMVVGVVGALL</sequence>
<name>A0AAV9GXG8_9PEZI</name>
<feature type="signal peptide" evidence="1">
    <location>
        <begin position="1"/>
        <end position="20"/>
    </location>
</feature>
<organism evidence="3 4">
    <name type="scientific">Podospora aff. communis PSN243</name>
    <dbReference type="NCBI Taxonomy" id="3040156"/>
    <lineage>
        <taxon>Eukaryota</taxon>
        <taxon>Fungi</taxon>
        <taxon>Dikarya</taxon>
        <taxon>Ascomycota</taxon>
        <taxon>Pezizomycotina</taxon>
        <taxon>Sordariomycetes</taxon>
        <taxon>Sordariomycetidae</taxon>
        <taxon>Sordariales</taxon>
        <taxon>Podosporaceae</taxon>
        <taxon>Podospora</taxon>
    </lineage>
</organism>
<protein>
    <recommendedName>
        <fullName evidence="2">DUF7735 domain-containing protein</fullName>
    </recommendedName>
</protein>
<dbReference type="Proteomes" id="UP001321760">
    <property type="component" value="Unassembled WGS sequence"/>
</dbReference>
<dbReference type="Pfam" id="PF24870">
    <property type="entry name" value="DUF7735"/>
    <property type="match status" value="1"/>
</dbReference>
<gene>
    <name evidence="3" type="ORF">QBC34DRAFT_27831</name>
</gene>
<dbReference type="EMBL" id="MU865923">
    <property type="protein sequence ID" value="KAK4452634.1"/>
    <property type="molecule type" value="Genomic_DNA"/>
</dbReference>
<dbReference type="InterPro" id="IPR056637">
    <property type="entry name" value="DUF7735"/>
</dbReference>
<comment type="caution">
    <text evidence="3">The sequence shown here is derived from an EMBL/GenBank/DDBJ whole genome shotgun (WGS) entry which is preliminary data.</text>
</comment>